<feature type="region of interest" description="Disordered" evidence="1">
    <location>
        <begin position="1"/>
        <end position="43"/>
    </location>
</feature>
<evidence type="ECO:0000256" key="1">
    <source>
        <dbReference type="SAM" id="MobiDB-lite"/>
    </source>
</evidence>
<reference evidence="2" key="2">
    <citation type="submission" date="2025-08" db="UniProtKB">
        <authorList>
            <consortium name="Ensembl"/>
        </authorList>
    </citation>
    <scope>IDENTIFICATION</scope>
</reference>
<dbReference type="InterPro" id="IPR029982">
    <property type="entry name" value="Kptn"/>
</dbReference>
<sequence>PEGGEPGEGRGRREPPASSGRAVATGWRSRHLGQGRRSCPAGAITPRLPGASWGCWAAPGAPRRRCWLARRTPRGRVLWERTASRAFRRRATCTDWRAAPRVAGSCWRPLLKGRCWASATRTSDRKSAPWPRSCSSTTSRDSGDKASPFLNIYCDYEPGSEYNLDSIAQSCLNLELQFTPFQLGHAE</sequence>
<dbReference type="GO" id="GO:0034198">
    <property type="term" value="P:cellular response to amino acid starvation"/>
    <property type="evidence" value="ECO:0007669"/>
    <property type="project" value="TreeGrafter"/>
</dbReference>
<dbReference type="GO" id="GO:0007015">
    <property type="term" value="P:actin filament organization"/>
    <property type="evidence" value="ECO:0007669"/>
    <property type="project" value="InterPro"/>
</dbReference>
<name>A0A7N4PKB0_SARHA</name>
<evidence type="ECO:0000313" key="2">
    <source>
        <dbReference type="Ensembl" id="ENSSHAP00000038681.1"/>
    </source>
</evidence>
<reference evidence="2 3" key="1">
    <citation type="journal article" date="2011" name="Proc. Natl. Acad. Sci. U.S.A.">
        <title>Genetic diversity and population structure of the endangered marsupial Sarcophilus harrisii (Tasmanian devil).</title>
        <authorList>
            <person name="Miller W."/>
            <person name="Hayes V.M."/>
            <person name="Ratan A."/>
            <person name="Petersen D.C."/>
            <person name="Wittekindt N.E."/>
            <person name="Miller J."/>
            <person name="Walenz B."/>
            <person name="Knight J."/>
            <person name="Qi J."/>
            <person name="Zhao F."/>
            <person name="Wang Q."/>
            <person name="Bedoya-Reina O.C."/>
            <person name="Katiyar N."/>
            <person name="Tomsho L.P."/>
            <person name="Kasson L.M."/>
            <person name="Hardie R.A."/>
            <person name="Woodbridge P."/>
            <person name="Tindall E.A."/>
            <person name="Bertelsen M.F."/>
            <person name="Dixon D."/>
            <person name="Pyecroft S."/>
            <person name="Helgen K.M."/>
            <person name="Lesk A.M."/>
            <person name="Pringle T.H."/>
            <person name="Patterson N."/>
            <person name="Zhang Y."/>
            <person name="Kreiss A."/>
            <person name="Woods G.M."/>
            <person name="Jones M.E."/>
            <person name="Schuster S.C."/>
        </authorList>
    </citation>
    <scope>NUCLEOTIDE SEQUENCE [LARGE SCALE GENOMIC DNA]</scope>
</reference>
<dbReference type="PANTHER" id="PTHR15435:SF2">
    <property type="entry name" value="KICSTOR COMPLEX PROTEIN KAPTIN"/>
    <property type="match status" value="1"/>
</dbReference>
<keyword evidence="3" id="KW-1185">Reference proteome</keyword>
<dbReference type="GO" id="GO:0015629">
    <property type="term" value="C:actin cytoskeleton"/>
    <property type="evidence" value="ECO:0007669"/>
    <property type="project" value="InterPro"/>
</dbReference>
<dbReference type="Proteomes" id="UP000007648">
    <property type="component" value="Unassembled WGS sequence"/>
</dbReference>
<organism evidence="2 3">
    <name type="scientific">Sarcophilus harrisii</name>
    <name type="common">Tasmanian devil</name>
    <name type="synonym">Sarcophilus laniarius</name>
    <dbReference type="NCBI Taxonomy" id="9305"/>
    <lineage>
        <taxon>Eukaryota</taxon>
        <taxon>Metazoa</taxon>
        <taxon>Chordata</taxon>
        <taxon>Craniata</taxon>
        <taxon>Vertebrata</taxon>
        <taxon>Euteleostomi</taxon>
        <taxon>Mammalia</taxon>
        <taxon>Metatheria</taxon>
        <taxon>Dasyuromorphia</taxon>
        <taxon>Dasyuridae</taxon>
        <taxon>Sarcophilus</taxon>
    </lineage>
</organism>
<dbReference type="GO" id="GO:0140007">
    <property type="term" value="C:KICSTOR complex"/>
    <property type="evidence" value="ECO:0007669"/>
    <property type="project" value="TreeGrafter"/>
</dbReference>
<dbReference type="GO" id="GO:1904262">
    <property type="term" value="P:negative regulation of TORC1 signaling"/>
    <property type="evidence" value="ECO:0007669"/>
    <property type="project" value="TreeGrafter"/>
</dbReference>
<accession>A0A7N4PKB0</accession>
<reference evidence="2" key="3">
    <citation type="submission" date="2025-09" db="UniProtKB">
        <authorList>
            <consortium name="Ensembl"/>
        </authorList>
    </citation>
    <scope>IDENTIFICATION</scope>
</reference>
<dbReference type="PANTHER" id="PTHR15435">
    <property type="entry name" value="KICSTOR COMPLEX PROTEIN KAPTIN"/>
    <property type="match status" value="1"/>
</dbReference>
<evidence type="ECO:0000313" key="3">
    <source>
        <dbReference type="Proteomes" id="UP000007648"/>
    </source>
</evidence>
<dbReference type="GeneTree" id="ENSGT01000000216722"/>
<dbReference type="InParanoid" id="A0A7N4PKB0"/>
<dbReference type="GO" id="GO:0030027">
    <property type="term" value="C:lamellipodium"/>
    <property type="evidence" value="ECO:0007669"/>
    <property type="project" value="TreeGrafter"/>
</dbReference>
<protein>
    <submittedName>
        <fullName evidence="2">Uncharacterized protein</fullName>
    </submittedName>
</protein>
<dbReference type="GO" id="GO:0051015">
    <property type="term" value="F:actin filament binding"/>
    <property type="evidence" value="ECO:0007669"/>
    <property type="project" value="TreeGrafter"/>
</dbReference>
<dbReference type="Ensembl" id="ENSSHAT00000035141.1">
    <property type="protein sequence ID" value="ENSSHAP00000038681.1"/>
    <property type="gene ID" value="ENSSHAG00000024846.1"/>
</dbReference>
<dbReference type="AlphaFoldDB" id="A0A7N4PKB0"/>
<proteinExistence type="predicted"/>